<evidence type="ECO:0000313" key="3">
    <source>
        <dbReference type="EMBL" id="MDJ1131769.1"/>
    </source>
</evidence>
<dbReference type="EMBL" id="JANCPR020000006">
    <property type="protein sequence ID" value="MDJ1131769.1"/>
    <property type="molecule type" value="Genomic_DNA"/>
</dbReference>
<feature type="region of interest" description="Disordered" evidence="1">
    <location>
        <begin position="157"/>
        <end position="199"/>
    </location>
</feature>
<proteinExistence type="predicted"/>
<keyword evidence="4" id="KW-1185">Reference proteome</keyword>
<accession>A0ABT6ZSJ8</accession>
<feature type="region of interest" description="Disordered" evidence="1">
    <location>
        <begin position="220"/>
        <end position="250"/>
    </location>
</feature>
<protein>
    <submittedName>
        <fullName evidence="3">Helix-turn-helix domain-containing protein</fullName>
    </submittedName>
</protein>
<feature type="domain" description="Helix-turn-helix" evidence="2">
    <location>
        <begin position="4"/>
        <end position="50"/>
    </location>
</feature>
<dbReference type="Proteomes" id="UP001214441">
    <property type="component" value="Unassembled WGS sequence"/>
</dbReference>
<dbReference type="Pfam" id="PF12728">
    <property type="entry name" value="HTH_17"/>
    <property type="match status" value="1"/>
</dbReference>
<evidence type="ECO:0000313" key="4">
    <source>
        <dbReference type="Proteomes" id="UP001214441"/>
    </source>
</evidence>
<gene>
    <name evidence="3" type="ORF">NMN56_007320</name>
</gene>
<organism evidence="3 4">
    <name type="scientific">Streptomyces iconiensis</name>
    <dbReference type="NCBI Taxonomy" id="1384038"/>
    <lineage>
        <taxon>Bacteria</taxon>
        <taxon>Bacillati</taxon>
        <taxon>Actinomycetota</taxon>
        <taxon>Actinomycetes</taxon>
        <taxon>Kitasatosporales</taxon>
        <taxon>Streptomycetaceae</taxon>
        <taxon>Streptomyces</taxon>
    </lineage>
</organism>
<evidence type="ECO:0000259" key="2">
    <source>
        <dbReference type="Pfam" id="PF12728"/>
    </source>
</evidence>
<sequence>MNLISVADTARRVGVSERTVYDLIQAGALRARGTPLRVDEGAVEELLLARRGEAAARVGDLERFAVKAVAALRTIGVERSWTPTHTDAVALFGAAAVKAARMQEGSGCRWCWARMTAAVHGGLMPGRFGFAAYRVLLGEPCAVDMRDLRRMLSGAEKAAAGADEAQPAARTEPPQGPGPKQRPAAPERARTASGKRRRKACGTAVGWPCLCHDMSGTRAAEPIRGPRSITASTRKPEPKKRPAPKRAQRMHGCGCRCAGCEATR</sequence>
<dbReference type="InterPro" id="IPR041657">
    <property type="entry name" value="HTH_17"/>
</dbReference>
<name>A0ABT6ZSJ8_9ACTN</name>
<reference evidence="3 4" key="1">
    <citation type="submission" date="2023-05" db="EMBL/GenBank/DDBJ databases">
        <title>Streptantibioticus silvisoli sp. nov., acidotolerant actinomycetes 1 from pine litter.</title>
        <authorList>
            <person name="Swiecimska M."/>
            <person name="Golinska P."/>
            <person name="Sangal V."/>
            <person name="Wachnowicz B."/>
            <person name="Goodfellow M."/>
        </authorList>
    </citation>
    <scope>NUCLEOTIDE SEQUENCE [LARGE SCALE GENOMIC DNA]</scope>
    <source>
        <strain evidence="3 4">DSM 42109</strain>
    </source>
</reference>
<feature type="compositionally biased region" description="Low complexity" evidence="1">
    <location>
        <begin position="157"/>
        <end position="169"/>
    </location>
</feature>
<comment type="caution">
    <text evidence="3">The sequence shown here is derived from an EMBL/GenBank/DDBJ whole genome shotgun (WGS) entry which is preliminary data.</text>
</comment>
<evidence type="ECO:0000256" key="1">
    <source>
        <dbReference type="SAM" id="MobiDB-lite"/>
    </source>
</evidence>
<dbReference type="RefSeq" id="WP_274044509.1">
    <property type="nucleotide sequence ID" value="NZ_JANCPR020000006.1"/>
</dbReference>